<sequence>MMKRIKVQIGLLAIVPMLAVIGFAALSVYEKSVELSHHEFMRPLTRIAEDAGNLVHELQKERGMSVALIKSDYDPAARAKLDAQRPNVDAALKMFDDHLAAIDLNDEALLADLQHVAEEVHKTDAFRQAIDAKKFTAGDVVKNYTHEVHELIHVVGITTESSPSPEITTELLAYLTLVEAMESGGLERATGAALLNEFNLTGEVNLQTYKSVVTHYGGEKAFLKEFLSIATKEQKTLWENTVKGEPVEETLVWRKAIHDLPATKDAKGIEGAAWFAKATERLNLIKTVSDDFIHRAEAAADTDAARLNSEIFVLATIAVGFVAATLALVVWQVMAITQMLSRQRDAITELAEGNLDVIVSDTDRPDEIGDIARASEVFRDKLIHQQQLEEAAEADRIKRRERRTQLENAIRHFETSVTTIQEQLSGETRGVQDSAGEMLTIALHADESARAANSATEEATTNVQTVASAAAELSASIGEISRQAGTAMQISASASETAVAADKDISILAETADKIGEVVEIIRAIAEQTNLLALNATIEAARAGEAGKGFAVVAAEVKELSTQTARATDEIASQISGIQGSTQKSVAAIRDIVEKIEEVRGVTETISASVDEQNAATSEITQSITFASDGASAAASNVAGVSGSIDQTRQKSETLSQSAEQLGLVANDLSDAVGAFLNEVREDEAA</sequence>
<evidence type="ECO:0000313" key="8">
    <source>
        <dbReference type="Proteomes" id="UP001209803"/>
    </source>
</evidence>
<dbReference type="PANTHER" id="PTHR32089:SF112">
    <property type="entry name" value="LYSOZYME-LIKE PROTEIN-RELATED"/>
    <property type="match status" value="1"/>
</dbReference>
<dbReference type="PANTHER" id="PTHR32089">
    <property type="entry name" value="METHYL-ACCEPTING CHEMOTAXIS PROTEIN MCPB"/>
    <property type="match status" value="1"/>
</dbReference>
<reference evidence="7 8" key="1">
    <citation type="submission" date="2023-03" db="EMBL/GenBank/DDBJ databases">
        <title>Roseibium porphyridii sp. nov. and Roseibium rhodosorbium sp. nov. isolated from marine algae, Porphyridium cruentum and Rhodosorus marinus, respectively.</title>
        <authorList>
            <person name="Lee M.W."/>
            <person name="Choi B.J."/>
            <person name="Lee J.K."/>
            <person name="Choi D.G."/>
            <person name="Baek J.H."/>
            <person name="Bayburt H."/>
            <person name="Kim J.M."/>
            <person name="Han D.M."/>
            <person name="Kim K.H."/>
            <person name="Jeon C.O."/>
        </authorList>
    </citation>
    <scope>NUCLEOTIDE SEQUENCE [LARGE SCALE GENOMIC DNA]</scope>
    <source>
        <strain evidence="7 8">KMA01</strain>
    </source>
</reference>
<evidence type="ECO:0000256" key="2">
    <source>
        <dbReference type="ARBA" id="ARBA00029447"/>
    </source>
</evidence>
<comment type="similarity">
    <text evidence="2">Belongs to the methyl-accepting chemotaxis (MCP) protein family.</text>
</comment>
<dbReference type="RefSeq" id="WP_152500776.1">
    <property type="nucleotide sequence ID" value="NZ_CP120863.1"/>
</dbReference>
<evidence type="ECO:0000256" key="4">
    <source>
        <dbReference type="SAM" id="Phobius"/>
    </source>
</evidence>
<proteinExistence type="inferred from homology"/>
<dbReference type="EMBL" id="CP120863">
    <property type="protein sequence ID" value="WFE91655.1"/>
    <property type="molecule type" value="Genomic_DNA"/>
</dbReference>
<dbReference type="PROSITE" id="PS50111">
    <property type="entry name" value="CHEMOTAXIS_TRANSDUC_2"/>
    <property type="match status" value="1"/>
</dbReference>
<dbReference type="Pfam" id="PF08376">
    <property type="entry name" value="NIT"/>
    <property type="match status" value="1"/>
</dbReference>
<dbReference type="SUPFAM" id="SSF58104">
    <property type="entry name" value="Methyl-accepting chemotaxis protein (MCP) signaling domain"/>
    <property type="match status" value="1"/>
</dbReference>
<evidence type="ECO:0000256" key="3">
    <source>
        <dbReference type="PROSITE-ProRule" id="PRU00284"/>
    </source>
</evidence>
<dbReference type="InterPro" id="IPR013587">
    <property type="entry name" value="Nitrate/nitrite_sensing"/>
</dbReference>
<keyword evidence="4" id="KW-1133">Transmembrane helix</keyword>
<dbReference type="PROSITE" id="PS50885">
    <property type="entry name" value="HAMP"/>
    <property type="match status" value="1"/>
</dbReference>
<name>A0ABY8FEI1_9HYPH</name>
<dbReference type="InterPro" id="IPR004089">
    <property type="entry name" value="MCPsignal_dom"/>
</dbReference>
<dbReference type="InterPro" id="IPR003660">
    <property type="entry name" value="HAMP_dom"/>
</dbReference>
<evidence type="ECO:0000259" key="6">
    <source>
        <dbReference type="PROSITE" id="PS50885"/>
    </source>
</evidence>
<dbReference type="CDD" id="cd06225">
    <property type="entry name" value="HAMP"/>
    <property type="match status" value="1"/>
</dbReference>
<feature type="transmembrane region" description="Helical" evidence="4">
    <location>
        <begin position="311"/>
        <end position="334"/>
    </location>
</feature>
<dbReference type="Gene3D" id="1.10.287.950">
    <property type="entry name" value="Methyl-accepting chemotaxis protein"/>
    <property type="match status" value="1"/>
</dbReference>
<gene>
    <name evidence="7" type="ORF">K1718_09935</name>
</gene>
<dbReference type="SMART" id="SM00283">
    <property type="entry name" value="MA"/>
    <property type="match status" value="1"/>
</dbReference>
<dbReference type="SMART" id="SM00304">
    <property type="entry name" value="HAMP"/>
    <property type="match status" value="1"/>
</dbReference>
<keyword evidence="4" id="KW-0472">Membrane</keyword>
<feature type="domain" description="Methyl-accepting transducer" evidence="5">
    <location>
        <begin position="402"/>
        <end position="663"/>
    </location>
</feature>
<keyword evidence="1 3" id="KW-0807">Transducer</keyword>
<feature type="domain" description="HAMP" evidence="6">
    <location>
        <begin position="334"/>
        <end position="387"/>
    </location>
</feature>
<keyword evidence="8" id="KW-1185">Reference proteome</keyword>
<evidence type="ECO:0000259" key="5">
    <source>
        <dbReference type="PROSITE" id="PS50111"/>
    </source>
</evidence>
<organism evidence="7 8">
    <name type="scientific">Roseibium porphyridii</name>
    <dbReference type="NCBI Taxonomy" id="2866279"/>
    <lineage>
        <taxon>Bacteria</taxon>
        <taxon>Pseudomonadati</taxon>
        <taxon>Pseudomonadota</taxon>
        <taxon>Alphaproteobacteria</taxon>
        <taxon>Hyphomicrobiales</taxon>
        <taxon>Stappiaceae</taxon>
        <taxon>Roseibium</taxon>
    </lineage>
</organism>
<keyword evidence="4" id="KW-0812">Transmembrane</keyword>
<evidence type="ECO:0000313" key="7">
    <source>
        <dbReference type="EMBL" id="WFE91655.1"/>
    </source>
</evidence>
<dbReference type="Pfam" id="PF00015">
    <property type="entry name" value="MCPsignal"/>
    <property type="match status" value="1"/>
</dbReference>
<dbReference type="Proteomes" id="UP001209803">
    <property type="component" value="Chromosome"/>
</dbReference>
<accession>A0ABY8FEI1</accession>
<evidence type="ECO:0000256" key="1">
    <source>
        <dbReference type="ARBA" id="ARBA00023224"/>
    </source>
</evidence>
<dbReference type="Gene3D" id="6.10.340.10">
    <property type="match status" value="1"/>
</dbReference>
<protein>
    <submittedName>
        <fullName evidence="7">Nitrate- and nitrite sensing domain-containing protein</fullName>
    </submittedName>
</protein>